<dbReference type="AlphaFoldDB" id="A0A7I7RXN4"/>
<gene>
    <name evidence="2" type="ORF">MARA_28520</name>
</gene>
<evidence type="ECO:0000259" key="1">
    <source>
        <dbReference type="Pfam" id="PF05050"/>
    </source>
</evidence>
<accession>A0A7I7RXN4</accession>
<dbReference type="PANTHER" id="PTHR34203:SF15">
    <property type="entry name" value="SLL1173 PROTEIN"/>
    <property type="match status" value="1"/>
</dbReference>
<protein>
    <recommendedName>
        <fullName evidence="1">Methyltransferase FkbM domain-containing protein</fullName>
    </recommendedName>
</protein>
<dbReference type="EMBL" id="AP022593">
    <property type="protein sequence ID" value="BBY49384.1"/>
    <property type="molecule type" value="Genomic_DNA"/>
</dbReference>
<dbReference type="Pfam" id="PF05050">
    <property type="entry name" value="Methyltransf_21"/>
    <property type="match status" value="1"/>
</dbReference>
<evidence type="ECO:0000313" key="3">
    <source>
        <dbReference type="Proteomes" id="UP000467428"/>
    </source>
</evidence>
<dbReference type="KEGG" id="marz:MARA_28520"/>
<dbReference type="PANTHER" id="PTHR34203">
    <property type="entry name" value="METHYLTRANSFERASE, FKBM FAMILY PROTEIN"/>
    <property type="match status" value="1"/>
</dbReference>
<feature type="domain" description="Methyltransferase FkbM" evidence="1">
    <location>
        <begin position="93"/>
        <end position="240"/>
    </location>
</feature>
<dbReference type="InterPro" id="IPR006342">
    <property type="entry name" value="FkbM_mtfrase"/>
</dbReference>
<keyword evidence="3" id="KW-1185">Reference proteome</keyword>
<dbReference type="InterPro" id="IPR029063">
    <property type="entry name" value="SAM-dependent_MTases_sf"/>
</dbReference>
<dbReference type="NCBIfam" id="TIGR01444">
    <property type="entry name" value="fkbM_fam"/>
    <property type="match status" value="1"/>
</dbReference>
<geneLocation type="plasmid" evidence="3">
    <name>pjcm18538 dna</name>
</geneLocation>
<organism evidence="2 3">
    <name type="scientific">Mycolicibacterium arabiense</name>
    <dbReference type="NCBI Taxonomy" id="1286181"/>
    <lineage>
        <taxon>Bacteria</taxon>
        <taxon>Bacillati</taxon>
        <taxon>Actinomycetota</taxon>
        <taxon>Actinomycetes</taxon>
        <taxon>Mycobacteriales</taxon>
        <taxon>Mycobacteriaceae</taxon>
        <taxon>Mycolicibacterium</taxon>
    </lineage>
</organism>
<name>A0A7I7RXN4_9MYCO</name>
<reference evidence="2 3" key="1">
    <citation type="journal article" date="2019" name="Emerg. Microbes Infect.">
        <title>Comprehensive subspecies identification of 175 nontuberculous mycobacteria species based on 7547 genomic profiles.</title>
        <authorList>
            <person name="Matsumoto Y."/>
            <person name="Kinjo T."/>
            <person name="Motooka D."/>
            <person name="Nabeya D."/>
            <person name="Jung N."/>
            <person name="Uechi K."/>
            <person name="Horii T."/>
            <person name="Iida T."/>
            <person name="Fujita J."/>
            <person name="Nakamura S."/>
        </authorList>
    </citation>
    <scope>NUCLEOTIDE SEQUENCE [LARGE SCALE GENOMIC DNA]</scope>
    <source>
        <strain evidence="2 3">JCM 18538</strain>
    </source>
</reference>
<sequence>MLKTKALWYAKDLQRLGLSYQARHLHRRDKREFLVRVKDVGNIALRPRSADPAVVSQVFSWLQYDTSQFPQHARLLQAYRDILGRGHRPLILDLGANNGASARWFAREYPEASIVAVEPDADNARMCRLNTEGYAVEVITGAIGGAPGHVCLDTADMASVSYTATRSVDGGVPVVTVAEILERRGPDHELLIVKIDIEGFEEDLFASGTEWVEKAYAIMIEPHDWKYPDRHTSRHLQETMGRLAFQMMLSGENLIYVRHE</sequence>
<dbReference type="InterPro" id="IPR052514">
    <property type="entry name" value="SAM-dependent_MTase"/>
</dbReference>
<evidence type="ECO:0000313" key="2">
    <source>
        <dbReference type="EMBL" id="BBY49384.1"/>
    </source>
</evidence>
<dbReference type="RefSeq" id="WP_163919036.1">
    <property type="nucleotide sequence ID" value="NZ_AP022593.1"/>
</dbReference>
<dbReference type="Proteomes" id="UP000467428">
    <property type="component" value="Chromosome"/>
</dbReference>
<dbReference type="SUPFAM" id="SSF53335">
    <property type="entry name" value="S-adenosyl-L-methionine-dependent methyltransferases"/>
    <property type="match status" value="1"/>
</dbReference>
<proteinExistence type="predicted"/>
<dbReference type="Gene3D" id="3.40.50.150">
    <property type="entry name" value="Vaccinia Virus protein VP39"/>
    <property type="match status" value="1"/>
</dbReference>